<evidence type="ECO:0000313" key="2">
    <source>
        <dbReference type="EMBL" id="WMV30568.1"/>
    </source>
</evidence>
<evidence type="ECO:0000256" key="1">
    <source>
        <dbReference type="SAM" id="MobiDB-lite"/>
    </source>
</evidence>
<dbReference type="SUPFAM" id="SSF56672">
    <property type="entry name" value="DNA/RNA polymerases"/>
    <property type="match status" value="1"/>
</dbReference>
<feature type="compositionally biased region" description="Polar residues" evidence="1">
    <location>
        <begin position="62"/>
        <end position="71"/>
    </location>
</feature>
<gene>
    <name evidence="2" type="ORF">MTR67_023953</name>
</gene>
<feature type="compositionally biased region" description="Low complexity" evidence="1">
    <location>
        <begin position="16"/>
        <end position="27"/>
    </location>
</feature>
<dbReference type="Proteomes" id="UP001234989">
    <property type="component" value="Chromosome 5"/>
</dbReference>
<dbReference type="PANTHER" id="PTHR11439:SF455">
    <property type="entry name" value="RLK (RECEPTOR-LIKE PROTEIN KINASE) 8, PUTATIVE-RELATED"/>
    <property type="match status" value="1"/>
</dbReference>
<organism evidence="2 3">
    <name type="scientific">Solanum verrucosum</name>
    <dbReference type="NCBI Taxonomy" id="315347"/>
    <lineage>
        <taxon>Eukaryota</taxon>
        <taxon>Viridiplantae</taxon>
        <taxon>Streptophyta</taxon>
        <taxon>Embryophyta</taxon>
        <taxon>Tracheophyta</taxon>
        <taxon>Spermatophyta</taxon>
        <taxon>Magnoliopsida</taxon>
        <taxon>eudicotyledons</taxon>
        <taxon>Gunneridae</taxon>
        <taxon>Pentapetalae</taxon>
        <taxon>asterids</taxon>
        <taxon>lamiids</taxon>
        <taxon>Solanales</taxon>
        <taxon>Solanaceae</taxon>
        <taxon>Solanoideae</taxon>
        <taxon>Solaneae</taxon>
        <taxon>Solanum</taxon>
    </lineage>
</organism>
<evidence type="ECO:0008006" key="4">
    <source>
        <dbReference type="Google" id="ProtNLM"/>
    </source>
</evidence>
<dbReference type="CDD" id="cd09272">
    <property type="entry name" value="RNase_HI_RT_Ty1"/>
    <property type="match status" value="1"/>
</dbReference>
<proteinExistence type="predicted"/>
<dbReference type="InterPro" id="IPR043502">
    <property type="entry name" value="DNA/RNA_pol_sf"/>
</dbReference>
<evidence type="ECO:0000313" key="3">
    <source>
        <dbReference type="Proteomes" id="UP001234989"/>
    </source>
</evidence>
<feature type="compositionally biased region" description="Polar residues" evidence="1">
    <location>
        <begin position="1"/>
        <end position="14"/>
    </location>
</feature>
<accession>A0AAF0QWL4</accession>
<reference evidence="2" key="1">
    <citation type="submission" date="2023-08" db="EMBL/GenBank/DDBJ databases">
        <title>A de novo genome assembly of Solanum verrucosum Schlechtendal, a Mexican diploid species geographically isolated from the other diploid A-genome species in potato relatives.</title>
        <authorList>
            <person name="Hosaka K."/>
        </authorList>
    </citation>
    <scope>NUCLEOTIDE SEQUENCE</scope>
    <source>
        <tissue evidence="2">Young leaves</tissue>
    </source>
</reference>
<keyword evidence="3" id="KW-1185">Reference proteome</keyword>
<dbReference type="PANTHER" id="PTHR11439">
    <property type="entry name" value="GAG-POL-RELATED RETROTRANSPOSON"/>
    <property type="match status" value="1"/>
</dbReference>
<dbReference type="EMBL" id="CP133616">
    <property type="protein sequence ID" value="WMV30568.1"/>
    <property type="molecule type" value="Genomic_DNA"/>
</dbReference>
<sequence length="431" mass="47735">MPSMEQPASLSQCDQLPELNNSLNSPNIEAPNSPHGSSSYTMQASNNSSSMQASSNNSSMQVGNNNTSSAPLSNIPGNDLFVELPSLPCVAPLPEVDPIEPIAPTSPDMQIENTHLILTRAKMQTLPNPTFQSLSYTTSLHPEVTKPKSIKSTLSKPHWLTAMHEELSALKSSGTWMLFTCELQSHFAMKDQRGLHYFLGLEVHRTKAGLFLSQRKHISDILHRTKMQDARPIHIPLSLKHNLHESTCSIVNATEYRSIVGALLYLTLIRPEISRAGGFSISQKSTTGVCVFLGSNYISWSSKKQNTVARSSIEAEYRLLASLAADLTWVTYILKDIGISLSHPPLWFTDNISSLHLTVNPVMHAHTKHAELDYHLVREKVVQGAMVTRFIPSLQQIVDIFTKLPLPKHQFHVLRSKLGVVQNPTTSLQGE</sequence>
<name>A0AAF0QWL4_SOLVR</name>
<protein>
    <recommendedName>
        <fullName evidence="4">Reverse transcriptase Ty1/copia-type domain-containing protein</fullName>
    </recommendedName>
</protein>
<feature type="region of interest" description="Disordered" evidence="1">
    <location>
        <begin position="1"/>
        <end position="71"/>
    </location>
</feature>
<dbReference type="AlphaFoldDB" id="A0AAF0QWL4"/>
<feature type="compositionally biased region" description="Low complexity" evidence="1">
    <location>
        <begin position="42"/>
        <end position="61"/>
    </location>
</feature>